<dbReference type="PANTHER" id="PTHR30213">
    <property type="entry name" value="INNER MEMBRANE PROTEIN YHJD"/>
    <property type="match status" value="1"/>
</dbReference>
<gene>
    <name evidence="7" type="ORF">SAMN05660835_01138</name>
</gene>
<dbReference type="AlphaFoldDB" id="A0A1G6N964"/>
<dbReference type="InterPro" id="IPR017039">
    <property type="entry name" value="Virul_fac_BrkB"/>
</dbReference>
<dbReference type="PIRSF" id="PIRSF035875">
    <property type="entry name" value="RNase_BN"/>
    <property type="match status" value="1"/>
</dbReference>
<keyword evidence="3 6" id="KW-0812">Transmembrane</keyword>
<reference evidence="8" key="1">
    <citation type="submission" date="2016-10" db="EMBL/GenBank/DDBJ databases">
        <authorList>
            <person name="Varghese N."/>
            <person name="Submissions S."/>
        </authorList>
    </citation>
    <scope>NUCLEOTIDE SEQUENCE [LARGE SCALE GENOMIC DNA]</scope>
    <source>
        <strain evidence="8">DSM 8415</strain>
    </source>
</reference>
<dbReference type="Pfam" id="PF03631">
    <property type="entry name" value="Virul_fac_BrkB"/>
    <property type="match status" value="1"/>
</dbReference>
<dbReference type="NCBIfam" id="TIGR00765">
    <property type="entry name" value="yihY_not_rbn"/>
    <property type="match status" value="1"/>
</dbReference>
<comment type="subcellular location">
    <subcellularLocation>
        <location evidence="1">Cell membrane</location>
        <topology evidence="1">Multi-pass membrane protein</topology>
    </subcellularLocation>
</comment>
<keyword evidence="5 6" id="KW-0472">Membrane</keyword>
<dbReference type="OrthoDB" id="9808671at2"/>
<keyword evidence="2" id="KW-1003">Cell membrane</keyword>
<feature type="transmembrane region" description="Helical" evidence="6">
    <location>
        <begin position="60"/>
        <end position="80"/>
    </location>
</feature>
<protein>
    <submittedName>
        <fullName evidence="7">Membrane protein</fullName>
    </submittedName>
</protein>
<name>A0A1G6N964_9BACT</name>
<feature type="transmembrane region" description="Helical" evidence="6">
    <location>
        <begin position="168"/>
        <end position="189"/>
    </location>
</feature>
<evidence type="ECO:0000256" key="5">
    <source>
        <dbReference type="ARBA" id="ARBA00023136"/>
    </source>
</evidence>
<evidence type="ECO:0000256" key="1">
    <source>
        <dbReference type="ARBA" id="ARBA00004651"/>
    </source>
</evidence>
<keyword evidence="8" id="KW-1185">Reference proteome</keyword>
<dbReference type="GO" id="GO:0005886">
    <property type="term" value="C:plasma membrane"/>
    <property type="evidence" value="ECO:0007669"/>
    <property type="project" value="UniProtKB-SubCell"/>
</dbReference>
<evidence type="ECO:0000256" key="6">
    <source>
        <dbReference type="SAM" id="Phobius"/>
    </source>
</evidence>
<feature type="transmembrane region" description="Helical" evidence="6">
    <location>
        <begin position="23"/>
        <end position="48"/>
    </location>
</feature>
<feature type="transmembrane region" description="Helical" evidence="6">
    <location>
        <begin position="201"/>
        <end position="221"/>
    </location>
</feature>
<keyword evidence="4 6" id="KW-1133">Transmembrane helix</keyword>
<dbReference type="EMBL" id="FMYU01000007">
    <property type="protein sequence ID" value="SDC63917.1"/>
    <property type="molecule type" value="Genomic_DNA"/>
</dbReference>
<proteinExistence type="predicted"/>
<feature type="transmembrane region" description="Helical" evidence="6">
    <location>
        <begin position="123"/>
        <end position="148"/>
    </location>
</feature>
<evidence type="ECO:0000256" key="3">
    <source>
        <dbReference type="ARBA" id="ARBA00022692"/>
    </source>
</evidence>
<evidence type="ECO:0000256" key="2">
    <source>
        <dbReference type="ARBA" id="ARBA00022475"/>
    </source>
</evidence>
<dbReference type="PANTHER" id="PTHR30213:SF0">
    <property type="entry name" value="UPF0761 MEMBRANE PROTEIN YIHY"/>
    <property type="match status" value="1"/>
</dbReference>
<feature type="transmembrane region" description="Helical" evidence="6">
    <location>
        <begin position="86"/>
        <end position="103"/>
    </location>
</feature>
<feature type="transmembrane region" description="Helical" evidence="6">
    <location>
        <begin position="233"/>
        <end position="258"/>
    </location>
</feature>
<organism evidence="7 8">
    <name type="scientific">Desulfurella multipotens</name>
    <dbReference type="NCBI Taxonomy" id="79269"/>
    <lineage>
        <taxon>Bacteria</taxon>
        <taxon>Pseudomonadati</taxon>
        <taxon>Campylobacterota</taxon>
        <taxon>Desulfurellia</taxon>
        <taxon>Desulfurellales</taxon>
        <taxon>Desulfurellaceae</taxon>
        <taxon>Desulfurella</taxon>
    </lineage>
</organism>
<evidence type="ECO:0000313" key="7">
    <source>
        <dbReference type="EMBL" id="SDC63917.1"/>
    </source>
</evidence>
<evidence type="ECO:0000256" key="4">
    <source>
        <dbReference type="ARBA" id="ARBA00022989"/>
    </source>
</evidence>
<sequence>MNTVLKSIISFAKNDGFLIASSLSFYFILALVPFLLFLSSILIFLVSSSTHYYNFIIQKITLIFPVMLKGTILSIIKPLIHKKISYFSLILYAITSLSYFYMLDVHINKIFNFNKKRSILDLFFVYIMLIGIAMVLIVAYLGGLFLPFEFVDVMFRNVIKHFLLVDFIGIYIVPFLSLFIIAFLLYKFLPRNKVSVKNAMKGAFFFALVLEILKRLFIIYVKNIGKLNFIYGAFWGYIAFLVWVYLLFCVFLIGAHIVHNLEQTS</sequence>
<dbReference type="Proteomes" id="UP000199411">
    <property type="component" value="Unassembled WGS sequence"/>
</dbReference>
<dbReference type="RefSeq" id="WP_092128815.1">
    <property type="nucleotide sequence ID" value="NZ_FMYU01000007.1"/>
</dbReference>
<evidence type="ECO:0000313" key="8">
    <source>
        <dbReference type="Proteomes" id="UP000199411"/>
    </source>
</evidence>
<accession>A0A1G6N964</accession>